<reference evidence="1" key="2">
    <citation type="submission" date="2021-02" db="EMBL/GenBank/DDBJ databases">
        <authorList>
            <person name="Kimball J.A."/>
            <person name="Haas M.W."/>
            <person name="Macchietto M."/>
            <person name="Kono T."/>
            <person name="Duquette J."/>
            <person name="Shao M."/>
        </authorList>
    </citation>
    <scope>NUCLEOTIDE SEQUENCE</scope>
    <source>
        <tissue evidence="1">Fresh leaf tissue</tissue>
    </source>
</reference>
<organism evidence="1 2">
    <name type="scientific">Zizania palustris</name>
    <name type="common">Northern wild rice</name>
    <dbReference type="NCBI Taxonomy" id="103762"/>
    <lineage>
        <taxon>Eukaryota</taxon>
        <taxon>Viridiplantae</taxon>
        <taxon>Streptophyta</taxon>
        <taxon>Embryophyta</taxon>
        <taxon>Tracheophyta</taxon>
        <taxon>Spermatophyta</taxon>
        <taxon>Magnoliopsida</taxon>
        <taxon>Liliopsida</taxon>
        <taxon>Poales</taxon>
        <taxon>Poaceae</taxon>
        <taxon>BOP clade</taxon>
        <taxon>Oryzoideae</taxon>
        <taxon>Oryzeae</taxon>
        <taxon>Zizaniinae</taxon>
        <taxon>Zizania</taxon>
    </lineage>
</organism>
<sequence length="138" mass="14262">MRLPESTCTLSFNRDGNGDEHRHDGVRLYELSGGGSIAYGCRSILGCNHAACTTCVLGPCSELTRGKGDSGENPVLDLGGARVEAEDGGSVRVALSMEWSMPLGNGDDGLSGAITAVHMGRRPVMMAIAAHTAGGWDG</sequence>
<name>A0A8J5V1U4_ZIZPA</name>
<evidence type="ECO:0000313" key="1">
    <source>
        <dbReference type="EMBL" id="KAG8047190.1"/>
    </source>
</evidence>
<gene>
    <name evidence="1" type="ORF">GUJ93_ZPchr0008g12997</name>
</gene>
<evidence type="ECO:0000313" key="2">
    <source>
        <dbReference type="Proteomes" id="UP000729402"/>
    </source>
</evidence>
<keyword evidence="2" id="KW-1185">Reference proteome</keyword>
<proteinExistence type="predicted"/>
<protein>
    <submittedName>
        <fullName evidence="1">Uncharacterized protein</fullName>
    </submittedName>
</protein>
<accession>A0A8J5V1U4</accession>
<dbReference type="AlphaFoldDB" id="A0A8J5V1U4"/>
<dbReference type="Proteomes" id="UP000729402">
    <property type="component" value="Unassembled WGS sequence"/>
</dbReference>
<dbReference type="EMBL" id="JAAALK010000290">
    <property type="protein sequence ID" value="KAG8047190.1"/>
    <property type="molecule type" value="Genomic_DNA"/>
</dbReference>
<comment type="caution">
    <text evidence="1">The sequence shown here is derived from an EMBL/GenBank/DDBJ whole genome shotgun (WGS) entry which is preliminary data.</text>
</comment>
<reference evidence="1" key="1">
    <citation type="journal article" date="2021" name="bioRxiv">
        <title>Whole Genome Assembly and Annotation of Northern Wild Rice, Zizania palustris L., Supports a Whole Genome Duplication in the Zizania Genus.</title>
        <authorList>
            <person name="Haas M."/>
            <person name="Kono T."/>
            <person name="Macchietto M."/>
            <person name="Millas R."/>
            <person name="McGilp L."/>
            <person name="Shao M."/>
            <person name="Duquette J."/>
            <person name="Hirsch C.N."/>
            <person name="Kimball J."/>
        </authorList>
    </citation>
    <scope>NUCLEOTIDE SEQUENCE</scope>
    <source>
        <tissue evidence="1">Fresh leaf tissue</tissue>
    </source>
</reference>